<feature type="domain" description="PepSY" evidence="2">
    <location>
        <begin position="12"/>
        <end position="90"/>
    </location>
</feature>
<dbReference type="EMBL" id="AVPU01000025">
    <property type="protein sequence ID" value="KGM53564.1"/>
    <property type="molecule type" value="Genomic_DNA"/>
</dbReference>
<dbReference type="InterPro" id="IPR025711">
    <property type="entry name" value="PepSY"/>
</dbReference>
<protein>
    <recommendedName>
        <fullName evidence="2">PepSY domain-containing protein</fullName>
    </recommendedName>
</protein>
<accession>A0A0A0ESS2</accession>
<dbReference type="RefSeq" id="WP_036139047.1">
    <property type="nucleotide sequence ID" value="NZ_AVPU01000025.1"/>
</dbReference>
<evidence type="ECO:0000256" key="1">
    <source>
        <dbReference type="SAM" id="SignalP"/>
    </source>
</evidence>
<dbReference type="Proteomes" id="UP000029998">
    <property type="component" value="Unassembled WGS sequence"/>
</dbReference>
<evidence type="ECO:0000313" key="3">
    <source>
        <dbReference type="EMBL" id="KGM53564.1"/>
    </source>
</evidence>
<name>A0A0A0ESS2_9GAMM</name>
<evidence type="ECO:0000313" key="4">
    <source>
        <dbReference type="Proteomes" id="UP000029998"/>
    </source>
</evidence>
<feature type="chain" id="PRO_5001962403" description="PepSY domain-containing protein" evidence="1">
    <location>
        <begin position="26"/>
        <end position="94"/>
    </location>
</feature>
<dbReference type="STRING" id="1385517.N800_03835"/>
<dbReference type="Pfam" id="PF13670">
    <property type="entry name" value="PepSY_2"/>
    <property type="match status" value="1"/>
</dbReference>
<dbReference type="eggNOG" id="COG5591">
    <property type="taxonomic scope" value="Bacteria"/>
</dbReference>
<keyword evidence="4" id="KW-1185">Reference proteome</keyword>
<dbReference type="AlphaFoldDB" id="A0A0A0ESS2"/>
<sequence length="94" mass="10310">MKPAVATIVPLIAVVAALAAPSAFAGPTCTTAPRDQWLPEKTMQERITKAGYTIDKFKVSGSCYEIYGKDKAGRKVEIYYDPTNGRVIKERDDD</sequence>
<comment type="caution">
    <text evidence="3">The sequence shown here is derived from an EMBL/GenBank/DDBJ whole genome shotgun (WGS) entry which is preliminary data.</text>
</comment>
<feature type="signal peptide" evidence="1">
    <location>
        <begin position="1"/>
        <end position="25"/>
    </location>
</feature>
<keyword evidence="1" id="KW-0732">Signal</keyword>
<reference evidence="3 4" key="1">
    <citation type="submission" date="2013-08" db="EMBL/GenBank/DDBJ databases">
        <title>Genome sequencing of Lysobacter.</title>
        <authorList>
            <person name="Zhang S."/>
            <person name="Wang G."/>
        </authorList>
    </citation>
    <scope>NUCLEOTIDE SEQUENCE [LARGE SCALE GENOMIC DNA]</scope>
    <source>
        <strain evidence="3 4">GH1-9</strain>
    </source>
</reference>
<dbReference type="OrthoDB" id="5625293at2"/>
<proteinExistence type="predicted"/>
<evidence type="ECO:0000259" key="2">
    <source>
        <dbReference type="Pfam" id="PF13670"/>
    </source>
</evidence>
<organism evidence="3 4">
    <name type="scientific">Lysobacter daejeonensis GH1-9</name>
    <dbReference type="NCBI Taxonomy" id="1385517"/>
    <lineage>
        <taxon>Bacteria</taxon>
        <taxon>Pseudomonadati</taxon>
        <taxon>Pseudomonadota</taxon>
        <taxon>Gammaproteobacteria</taxon>
        <taxon>Lysobacterales</taxon>
        <taxon>Lysobacteraceae</taxon>
        <taxon>Aerolutibacter</taxon>
    </lineage>
</organism>
<gene>
    <name evidence="3" type="ORF">N800_03835</name>
</gene>